<dbReference type="PANTHER" id="PTHR43071:SF1">
    <property type="entry name" value="2-AMINO-4-HYDROXY-6-HYDROXYMETHYLDIHYDROPTERIDINE PYROPHOSPHOKINASE"/>
    <property type="match status" value="1"/>
</dbReference>
<dbReference type="InterPro" id="IPR035907">
    <property type="entry name" value="Hppk_sf"/>
</dbReference>
<keyword evidence="3 9" id="KW-0808">Transferase</keyword>
<dbReference type="EC" id="2.7.6.3" evidence="2"/>
<sequence>MGLGANLGDARAALDEALRRLGELPGVHVTAVSPCYVTEPQDKADQPWFHNRVAALGLGPAWTPETLLDALKDVETAMGRPPEGLRERFGPRPIDLDLLLFGSQCRNTDVLTLPHPRMRHRAFVLVPLGDIAPALVFPDGEGIGVALAKIPFKIEGNSIFQGP</sequence>
<evidence type="ECO:0000256" key="1">
    <source>
        <dbReference type="ARBA" id="ARBA00005051"/>
    </source>
</evidence>
<dbReference type="GO" id="GO:0003848">
    <property type="term" value="F:2-amino-4-hydroxy-6-hydroxymethyldihydropteridine diphosphokinase activity"/>
    <property type="evidence" value="ECO:0007669"/>
    <property type="project" value="UniProtKB-EC"/>
</dbReference>
<evidence type="ECO:0000256" key="4">
    <source>
        <dbReference type="ARBA" id="ARBA00022741"/>
    </source>
</evidence>
<dbReference type="InterPro" id="IPR000550">
    <property type="entry name" value="Hppk"/>
</dbReference>
<dbReference type="UniPathway" id="UPA00077">
    <property type="reaction ID" value="UER00155"/>
</dbReference>
<dbReference type="EMBL" id="LNQE01000275">
    <property type="protein sequence ID" value="KUG27933.1"/>
    <property type="molecule type" value="Genomic_DNA"/>
</dbReference>
<dbReference type="SUPFAM" id="SSF55083">
    <property type="entry name" value="6-hydroxymethyl-7,8-dihydropterin pyrophosphokinase, HPPK"/>
    <property type="match status" value="1"/>
</dbReference>
<evidence type="ECO:0000256" key="6">
    <source>
        <dbReference type="ARBA" id="ARBA00022840"/>
    </source>
</evidence>
<dbReference type="CDD" id="cd00483">
    <property type="entry name" value="HPPK"/>
    <property type="match status" value="1"/>
</dbReference>
<reference evidence="9" key="1">
    <citation type="journal article" date="2015" name="Proc. Natl. Acad. Sci. U.S.A.">
        <title>Networks of energetic and metabolic interactions define dynamics in microbial communities.</title>
        <authorList>
            <person name="Embree M."/>
            <person name="Liu J.K."/>
            <person name="Al-Bassam M.M."/>
            <person name="Zengler K."/>
        </authorList>
    </citation>
    <scope>NUCLEOTIDE SEQUENCE</scope>
</reference>
<dbReference type="PROSITE" id="PS00794">
    <property type="entry name" value="HPPK"/>
    <property type="match status" value="1"/>
</dbReference>
<keyword evidence="4" id="KW-0547">Nucleotide-binding</keyword>
<evidence type="ECO:0000256" key="2">
    <source>
        <dbReference type="ARBA" id="ARBA00013253"/>
    </source>
</evidence>
<evidence type="ECO:0000256" key="7">
    <source>
        <dbReference type="ARBA" id="ARBA00022909"/>
    </source>
</evidence>
<evidence type="ECO:0000313" key="9">
    <source>
        <dbReference type="EMBL" id="KUG27933.1"/>
    </source>
</evidence>
<organism evidence="9">
    <name type="scientific">hydrocarbon metagenome</name>
    <dbReference type="NCBI Taxonomy" id="938273"/>
    <lineage>
        <taxon>unclassified sequences</taxon>
        <taxon>metagenomes</taxon>
        <taxon>ecological metagenomes</taxon>
    </lineage>
</organism>
<dbReference type="Gene3D" id="3.30.70.560">
    <property type="entry name" value="7,8-Dihydro-6-hydroxymethylpterin-pyrophosphokinase HPPK"/>
    <property type="match status" value="1"/>
</dbReference>
<dbReference type="AlphaFoldDB" id="A0A0W8G4A6"/>
<protein>
    <recommendedName>
        <fullName evidence="2">2-amino-4-hydroxy-6-hydroxymethyldihydropteridine diphosphokinase</fullName>
        <ecNumber evidence="2">2.7.6.3</ecNumber>
    </recommendedName>
</protein>
<evidence type="ECO:0000256" key="5">
    <source>
        <dbReference type="ARBA" id="ARBA00022777"/>
    </source>
</evidence>
<dbReference type="NCBIfam" id="TIGR01498">
    <property type="entry name" value="folK"/>
    <property type="match status" value="1"/>
</dbReference>
<comment type="pathway">
    <text evidence="1">Cofactor biosynthesis; tetrahydrofolate biosynthesis; 2-amino-4-hydroxy-6-hydroxymethyl-7,8-dihydropteridine diphosphate from 7,8-dihydroneopterin triphosphate: step 4/4.</text>
</comment>
<dbReference type="GO" id="GO:0046656">
    <property type="term" value="P:folic acid biosynthetic process"/>
    <property type="evidence" value="ECO:0007669"/>
    <property type="project" value="UniProtKB-KW"/>
</dbReference>
<dbReference type="PANTHER" id="PTHR43071">
    <property type="entry name" value="2-AMINO-4-HYDROXY-6-HYDROXYMETHYLDIHYDROPTERIDINE PYROPHOSPHOKINASE"/>
    <property type="match status" value="1"/>
</dbReference>
<keyword evidence="5 9" id="KW-0418">Kinase</keyword>
<dbReference type="Pfam" id="PF01288">
    <property type="entry name" value="HPPK"/>
    <property type="match status" value="1"/>
</dbReference>
<comment type="caution">
    <text evidence="9">The sequence shown here is derived from an EMBL/GenBank/DDBJ whole genome shotgun (WGS) entry which is preliminary data.</text>
</comment>
<keyword evidence="6" id="KW-0067">ATP-binding</keyword>
<name>A0A0W8G4A6_9ZZZZ</name>
<gene>
    <name evidence="9" type="ORF">ASZ90_002222</name>
</gene>
<evidence type="ECO:0000259" key="8">
    <source>
        <dbReference type="PROSITE" id="PS00794"/>
    </source>
</evidence>
<dbReference type="GO" id="GO:0046654">
    <property type="term" value="P:tetrahydrofolate biosynthetic process"/>
    <property type="evidence" value="ECO:0007669"/>
    <property type="project" value="UniProtKB-UniPathway"/>
</dbReference>
<keyword evidence="7" id="KW-0289">Folate biosynthesis</keyword>
<accession>A0A0W8G4A6</accession>
<dbReference type="GO" id="GO:0005524">
    <property type="term" value="F:ATP binding"/>
    <property type="evidence" value="ECO:0007669"/>
    <property type="project" value="UniProtKB-KW"/>
</dbReference>
<feature type="domain" description="7,8-dihydro-6-hydroxymethylpterin-pyrophosphokinase" evidence="8">
    <location>
        <begin position="88"/>
        <end position="99"/>
    </location>
</feature>
<evidence type="ECO:0000256" key="3">
    <source>
        <dbReference type="ARBA" id="ARBA00022679"/>
    </source>
</evidence>
<dbReference type="GO" id="GO:0016301">
    <property type="term" value="F:kinase activity"/>
    <property type="evidence" value="ECO:0007669"/>
    <property type="project" value="UniProtKB-KW"/>
</dbReference>
<proteinExistence type="predicted"/>